<dbReference type="EMBL" id="JACEIQ010000013">
    <property type="protein sequence ID" value="MBA4495197.1"/>
    <property type="molecule type" value="Genomic_DNA"/>
</dbReference>
<reference evidence="2 3" key="1">
    <citation type="submission" date="2020-07" db="EMBL/GenBank/DDBJ databases">
        <authorList>
            <person name="Feng H."/>
        </authorList>
    </citation>
    <scope>NUCLEOTIDE SEQUENCE [LARGE SCALE GENOMIC DNA]</scope>
    <source>
        <strain evidence="3">s-10</strain>
    </source>
</reference>
<evidence type="ECO:0000313" key="2">
    <source>
        <dbReference type="EMBL" id="MBA4495197.1"/>
    </source>
</evidence>
<keyword evidence="1" id="KW-0732">Signal</keyword>
<feature type="signal peptide" evidence="1">
    <location>
        <begin position="1"/>
        <end position="29"/>
    </location>
</feature>
<proteinExistence type="predicted"/>
<organism evidence="2 3">
    <name type="scientific">Paenactinomyces guangxiensis</name>
    <dbReference type="NCBI Taxonomy" id="1490290"/>
    <lineage>
        <taxon>Bacteria</taxon>
        <taxon>Bacillati</taxon>
        <taxon>Bacillota</taxon>
        <taxon>Bacilli</taxon>
        <taxon>Bacillales</taxon>
        <taxon>Thermoactinomycetaceae</taxon>
        <taxon>Paenactinomyces</taxon>
    </lineage>
</organism>
<dbReference type="RefSeq" id="WP_181752443.1">
    <property type="nucleotide sequence ID" value="NZ_JACEIQ010000013.1"/>
</dbReference>
<accession>A0A7W2A9H6</accession>
<dbReference type="AlphaFoldDB" id="A0A7W2A9H6"/>
<gene>
    <name evidence="2" type="ORF">H1191_12860</name>
</gene>
<evidence type="ECO:0000256" key="1">
    <source>
        <dbReference type="SAM" id="SignalP"/>
    </source>
</evidence>
<protein>
    <submittedName>
        <fullName evidence="2">Uncharacterized protein</fullName>
    </submittedName>
</protein>
<name>A0A7W2A9H6_9BACL</name>
<dbReference type="Proteomes" id="UP000535491">
    <property type="component" value="Unassembled WGS sequence"/>
</dbReference>
<evidence type="ECO:0000313" key="3">
    <source>
        <dbReference type="Proteomes" id="UP000535491"/>
    </source>
</evidence>
<feature type="chain" id="PRO_5031528546" evidence="1">
    <location>
        <begin position="30"/>
        <end position="411"/>
    </location>
</feature>
<comment type="caution">
    <text evidence="2">The sequence shown here is derived from an EMBL/GenBank/DDBJ whole genome shotgun (WGS) entry which is preliminary data.</text>
</comment>
<keyword evidence="3" id="KW-1185">Reference proteome</keyword>
<dbReference type="Gene3D" id="2.50.20.10">
    <property type="entry name" value="Lipoprotein localisation LolA/LolB/LppX"/>
    <property type="match status" value="1"/>
</dbReference>
<sequence length="411" mass="45854">MKSFFKKITAGLASAFLLFGVMGIQTAFAASYYCDNDRDPNMYSCTNSLSGSWAYRSGQSGDQHGDDRLHSTTNVDNYYRWNFNRSGTFNGYAYLNNWDFTNPAADYYVGNSGKRSVNQNTAPAGWSYVGTGSGADVWVFTNWRTKTGADMVRVDTSSLSQSENHSGSKPTVDLAYHQDPKVAAIQKKMLNAVDYYKDIQGSFHIAFTNNQQNEQVEFMIAEGTSPGSSIKVTGKNGTVREMKSDGKSLLELNHQTRAYQKSKAAYADPDIANGPRYYKDEAGRSVYVTRQDPAQAHAANEVTLPQHYAFWLSNPNNKVTGHEKLLNRDVTVVEGTHDAYLAKKLKAKSYKMWVDTNTGVLLKLEGKDANGKEAYHIMTTQIRINQGVDQSKFSTSDHLLKGWKNLSLNRQ</sequence>